<proteinExistence type="inferred from homology"/>
<feature type="domain" description="Major facilitator superfamily (MFS) profile" evidence="5">
    <location>
        <begin position="53"/>
        <end position="449"/>
    </location>
</feature>
<keyword evidence="7" id="KW-1185">Reference proteome</keyword>
<evidence type="ECO:0000313" key="7">
    <source>
        <dbReference type="Proteomes" id="UP000076798"/>
    </source>
</evidence>
<evidence type="ECO:0000259" key="5">
    <source>
        <dbReference type="PROSITE" id="PS50850"/>
    </source>
</evidence>
<reference evidence="6 7" key="1">
    <citation type="journal article" date="2016" name="Mol. Biol. Evol.">
        <title>Comparative Genomics of Early-Diverging Mushroom-Forming Fungi Provides Insights into the Origins of Lignocellulose Decay Capabilities.</title>
        <authorList>
            <person name="Nagy L.G."/>
            <person name="Riley R."/>
            <person name="Tritt A."/>
            <person name="Adam C."/>
            <person name="Daum C."/>
            <person name="Floudas D."/>
            <person name="Sun H."/>
            <person name="Yadav J.S."/>
            <person name="Pangilinan J."/>
            <person name="Larsson K.H."/>
            <person name="Matsuura K."/>
            <person name="Barry K."/>
            <person name="Labutti K."/>
            <person name="Kuo R."/>
            <person name="Ohm R.A."/>
            <person name="Bhattacharya S.S."/>
            <person name="Shirouzu T."/>
            <person name="Yoshinaga Y."/>
            <person name="Martin F.M."/>
            <person name="Grigoriev I.V."/>
            <person name="Hibbett D.S."/>
        </authorList>
    </citation>
    <scope>NUCLEOTIDE SEQUENCE [LARGE SCALE GENOMIC DNA]</scope>
    <source>
        <strain evidence="6 7">HHB10207 ss-3</strain>
    </source>
</reference>
<feature type="transmembrane region" description="Helical" evidence="4">
    <location>
        <begin position="224"/>
        <end position="245"/>
    </location>
</feature>
<organism evidence="6 7">
    <name type="scientific">Sistotremastrum suecicum HHB10207 ss-3</name>
    <dbReference type="NCBI Taxonomy" id="1314776"/>
    <lineage>
        <taxon>Eukaryota</taxon>
        <taxon>Fungi</taxon>
        <taxon>Dikarya</taxon>
        <taxon>Basidiomycota</taxon>
        <taxon>Agaricomycotina</taxon>
        <taxon>Agaricomycetes</taxon>
        <taxon>Sistotremastrales</taxon>
        <taxon>Sistotremastraceae</taxon>
        <taxon>Sistotremastrum</taxon>
    </lineage>
</organism>
<dbReference type="InterPro" id="IPR011701">
    <property type="entry name" value="MFS"/>
</dbReference>
<gene>
    <name evidence="6" type="ORF">SISSUDRAFT_1054414</name>
</gene>
<evidence type="ECO:0000256" key="2">
    <source>
        <dbReference type="ARBA" id="ARBA00006727"/>
    </source>
</evidence>
<dbReference type="Pfam" id="PF07690">
    <property type="entry name" value="MFS_1"/>
    <property type="match status" value="1"/>
</dbReference>
<dbReference type="GO" id="GO:0016020">
    <property type="term" value="C:membrane"/>
    <property type="evidence" value="ECO:0007669"/>
    <property type="project" value="UniProtKB-SubCell"/>
</dbReference>
<feature type="transmembrane region" description="Helical" evidence="4">
    <location>
        <begin position="123"/>
        <end position="141"/>
    </location>
</feature>
<protein>
    <submittedName>
        <fullName evidence="6">MFS general substrate transporter</fullName>
    </submittedName>
</protein>
<feature type="transmembrane region" description="Helical" evidence="4">
    <location>
        <begin position="92"/>
        <end position="111"/>
    </location>
</feature>
<accession>A0A165YJC3</accession>
<dbReference type="OrthoDB" id="6509908at2759"/>
<dbReference type="GO" id="GO:0022857">
    <property type="term" value="F:transmembrane transporter activity"/>
    <property type="evidence" value="ECO:0007669"/>
    <property type="project" value="InterPro"/>
</dbReference>
<evidence type="ECO:0000256" key="1">
    <source>
        <dbReference type="ARBA" id="ARBA00004141"/>
    </source>
</evidence>
<dbReference type="EMBL" id="KV428250">
    <property type="protein sequence ID" value="KZT33308.1"/>
    <property type="molecule type" value="Genomic_DNA"/>
</dbReference>
<feature type="transmembrane region" description="Helical" evidence="4">
    <location>
        <begin position="362"/>
        <end position="385"/>
    </location>
</feature>
<evidence type="ECO:0000256" key="3">
    <source>
        <dbReference type="SAM" id="MobiDB-lite"/>
    </source>
</evidence>
<sequence>MDPISMTPESAIVPVQPYTAPKLNTALGRKSRSPKDFESDTTSERPSISSMDGCFTVFSSWCVQFATAGHVNAFGVYDAFYKEVYLSNESPFTIGWIGSVPWFCYLGFGLLSGALSDRGYNRHLLASCSILYIFCNYMLAISAPHQWYQVFLSQGLGMGLAMGGMAVPSLAIVGHHYPKRHRSLALGIVTTGAAFGGIVYPIMLNNLINPRRSTFGSGGTPETFRSAVEISAGFSAGLLLLANVFQREKRPLEEHTKTHLHIILLLKEPKYLMLCVGSIFVYYGSVFPVIYLQLFSVTKGFPVRFSFYLLPMFHAASVVGRVLLNFSADRFGSLKVLIITTIGTGAVTFGFLGIGSPAGMTVVTLLIGFFAGGYNSMVVTTAAGFSKRISETGVRIGVLSLFLALPSLSGPPIDGALLTERLIWDRPIIFSSICVIVGACLYVVASIIKTRATSASHSEAAADDEVIVSSARISMITSHSLEKTEGSEHL</sequence>
<name>A0A165YJC3_9AGAM</name>
<dbReference type="PROSITE" id="PS50850">
    <property type="entry name" value="MFS"/>
    <property type="match status" value="1"/>
</dbReference>
<feature type="transmembrane region" description="Helical" evidence="4">
    <location>
        <begin position="305"/>
        <end position="324"/>
    </location>
</feature>
<evidence type="ECO:0000256" key="4">
    <source>
        <dbReference type="SAM" id="Phobius"/>
    </source>
</evidence>
<dbReference type="Gene3D" id="1.20.1250.20">
    <property type="entry name" value="MFS general substrate transporter like domains"/>
    <property type="match status" value="2"/>
</dbReference>
<feature type="region of interest" description="Disordered" evidence="3">
    <location>
        <begin position="26"/>
        <end position="49"/>
    </location>
</feature>
<dbReference type="PANTHER" id="PTHR11360:SF234">
    <property type="entry name" value="MFS-TYPE TRANSPORTER DBAD-RELATED"/>
    <property type="match status" value="1"/>
</dbReference>
<feature type="transmembrane region" description="Helical" evidence="4">
    <location>
        <begin position="336"/>
        <end position="356"/>
    </location>
</feature>
<keyword evidence="4" id="KW-0812">Transmembrane</keyword>
<comment type="similarity">
    <text evidence="2">Belongs to the major facilitator superfamily. Monocarboxylate porter (TC 2.A.1.13) family.</text>
</comment>
<feature type="transmembrane region" description="Helical" evidence="4">
    <location>
        <begin position="184"/>
        <end position="204"/>
    </location>
</feature>
<feature type="transmembrane region" description="Helical" evidence="4">
    <location>
        <begin position="392"/>
        <end position="408"/>
    </location>
</feature>
<keyword evidence="4" id="KW-1133">Transmembrane helix</keyword>
<keyword evidence="4" id="KW-0472">Membrane</keyword>
<dbReference type="InterPro" id="IPR050327">
    <property type="entry name" value="Proton-linked_MCT"/>
</dbReference>
<feature type="transmembrane region" description="Helical" evidence="4">
    <location>
        <begin position="271"/>
        <end position="293"/>
    </location>
</feature>
<evidence type="ECO:0000313" key="6">
    <source>
        <dbReference type="EMBL" id="KZT33308.1"/>
    </source>
</evidence>
<dbReference type="AlphaFoldDB" id="A0A165YJC3"/>
<feature type="transmembrane region" description="Helical" evidence="4">
    <location>
        <begin position="428"/>
        <end position="448"/>
    </location>
</feature>
<dbReference type="Proteomes" id="UP000076798">
    <property type="component" value="Unassembled WGS sequence"/>
</dbReference>
<dbReference type="InterPro" id="IPR020846">
    <property type="entry name" value="MFS_dom"/>
</dbReference>
<comment type="subcellular location">
    <subcellularLocation>
        <location evidence="1">Membrane</location>
        <topology evidence="1">Multi-pass membrane protein</topology>
    </subcellularLocation>
</comment>
<dbReference type="PANTHER" id="PTHR11360">
    <property type="entry name" value="MONOCARBOXYLATE TRANSPORTER"/>
    <property type="match status" value="1"/>
</dbReference>
<dbReference type="InterPro" id="IPR036259">
    <property type="entry name" value="MFS_trans_sf"/>
</dbReference>
<feature type="transmembrane region" description="Helical" evidence="4">
    <location>
        <begin position="147"/>
        <end position="172"/>
    </location>
</feature>
<dbReference type="SUPFAM" id="SSF103473">
    <property type="entry name" value="MFS general substrate transporter"/>
    <property type="match status" value="1"/>
</dbReference>